<gene>
    <name evidence="5" type="ORF">HHI36_002558</name>
</gene>
<feature type="region of interest" description="Disordered" evidence="4">
    <location>
        <begin position="1"/>
        <end position="25"/>
    </location>
</feature>
<feature type="compositionally biased region" description="Acidic residues" evidence="4">
    <location>
        <begin position="340"/>
        <end position="374"/>
    </location>
</feature>
<sequence>MDTSEIESNETETLEEKNTNENLLEETENTVNLYNSVESQLLKQNRSIQVNEMDDQIEAYNQQTKLEKSNVDRSLEEVSHFDDTAKMDSIKYDKNAGNQVGITEIDEIKLNDTEQLQKNDSGESKDTGKLIILSDVVVNLAEPSTSKHMYSLDDELSQLASESNKDFCDYDFNLDDIEDDSQGAVMENKIVSCEGKEINENNTKKQRKMEMIQKLGELKPRLSGGPNEIIDLASGMSMPDEVFKLRERFLQHTFKPGKNKNKKEVSILSVCDGKIQKETLALSVEEVDEESTAPLEKPGVRLQKLREELQHQIAQRRSELWKEKQSNKSESNQEDRQEDDKSDYEIDNILDDDEEEEITDSEEEDEDLEENDCDMSEKKETKSAFVEDEAEESDREDEDENIAFNEDEIENEDDIEETNEEPEENTNTVEEEKETENSPDEESSKKKVLKRIIKAFDNDDSDDDEVMNQKNSMFELMLSKKERPISDDNFVLPQQPLNYKTIEPVVTPNKSDEDFLTPVTYMTGIRNLNDSGSRIIAEIPLDKNKSFTSHKKLFDEETGLNSQTSDLPTQEISDKCMQKENTQENTPVSLANESSSQPNGISTQDVLEICSGSFPCTSKSVSSPEISTQQLKEIFGDESNNVNKSNRDFNTQDLADICSGQFTGISPAVKQNEKETVLDEKDEHLISQLIDEEELERFKKRFESPLASNTQKTINFELAEEVQGTGGVIDSDDEDNELKLKKKKRKKLAFSDDEESSDNELGGDEEIDLQDDEDLASNVEYDSEENEIDAEEYKVDHEERMRERMKATEFFEKEAELSESEWGSEDEDERNLDDMEFEKGDEEKFDEDELRSDIERVQMKQMLDEDNREVKLLQELLLEDGELHGSGRQRQFKWKNIDDAGNEIEDKKDDDGDVYLDEDESEEQWRKMRHEREMFMLKRQSQGVDEECLIESQKLSFTHKSLKIKSQSSILSQSLSVEVESTQKIKQPFTLLNKRGSFLSRSEQILQKFAEASKISLGTKNSNRIVFQAVDEEMKKRKAPSELESDSTPVALKKMRLTGLSPAMQKTKPKAGKSLFKNLID</sequence>
<dbReference type="InterPro" id="IPR024146">
    <property type="entry name" value="Claspin"/>
</dbReference>
<feature type="region of interest" description="Disordered" evidence="4">
    <location>
        <begin position="741"/>
        <end position="852"/>
    </location>
</feature>
<evidence type="ECO:0000313" key="5">
    <source>
        <dbReference type="EMBL" id="KAL3288108.1"/>
    </source>
</evidence>
<keyword evidence="6" id="KW-1185">Reference proteome</keyword>
<feature type="compositionally biased region" description="Acidic residues" evidence="4">
    <location>
        <begin position="817"/>
        <end position="836"/>
    </location>
</feature>
<organism evidence="5 6">
    <name type="scientific">Cryptolaemus montrouzieri</name>
    <dbReference type="NCBI Taxonomy" id="559131"/>
    <lineage>
        <taxon>Eukaryota</taxon>
        <taxon>Metazoa</taxon>
        <taxon>Ecdysozoa</taxon>
        <taxon>Arthropoda</taxon>
        <taxon>Hexapoda</taxon>
        <taxon>Insecta</taxon>
        <taxon>Pterygota</taxon>
        <taxon>Neoptera</taxon>
        <taxon>Endopterygota</taxon>
        <taxon>Coleoptera</taxon>
        <taxon>Polyphaga</taxon>
        <taxon>Cucujiformia</taxon>
        <taxon>Coccinelloidea</taxon>
        <taxon>Coccinellidae</taxon>
        <taxon>Scymninae</taxon>
        <taxon>Scymnini</taxon>
        <taxon>Cryptolaemus</taxon>
    </lineage>
</organism>
<evidence type="ECO:0000256" key="1">
    <source>
        <dbReference type="ARBA" id="ARBA00004123"/>
    </source>
</evidence>
<feature type="region of interest" description="Disordered" evidence="4">
    <location>
        <begin position="316"/>
        <end position="447"/>
    </location>
</feature>
<protein>
    <recommendedName>
        <fullName evidence="7">Claspin</fullName>
    </recommendedName>
</protein>
<feature type="region of interest" description="Disordered" evidence="4">
    <location>
        <begin position="581"/>
        <end position="600"/>
    </location>
</feature>
<dbReference type="PANTHER" id="PTHR14396:SF10">
    <property type="entry name" value="CLASPIN"/>
    <property type="match status" value="1"/>
</dbReference>
<proteinExistence type="predicted"/>
<dbReference type="EMBL" id="JABFTP020000185">
    <property type="protein sequence ID" value="KAL3288108.1"/>
    <property type="molecule type" value="Genomic_DNA"/>
</dbReference>
<reference evidence="5 6" key="1">
    <citation type="journal article" date="2021" name="BMC Biol.">
        <title>Horizontally acquired antibacterial genes associated with adaptive radiation of ladybird beetles.</title>
        <authorList>
            <person name="Li H.S."/>
            <person name="Tang X.F."/>
            <person name="Huang Y.H."/>
            <person name="Xu Z.Y."/>
            <person name="Chen M.L."/>
            <person name="Du X.Y."/>
            <person name="Qiu B.Y."/>
            <person name="Chen P.T."/>
            <person name="Zhang W."/>
            <person name="Slipinski A."/>
            <person name="Escalona H.E."/>
            <person name="Waterhouse R.M."/>
            <person name="Zwick A."/>
            <person name="Pang H."/>
        </authorList>
    </citation>
    <scope>NUCLEOTIDE SEQUENCE [LARGE SCALE GENOMIC DNA]</scope>
    <source>
        <strain evidence="5">SYSU2018</strain>
    </source>
</reference>
<dbReference type="AlphaFoldDB" id="A0ABD2PAV6"/>
<feature type="compositionally biased region" description="Basic and acidic residues" evidence="4">
    <location>
        <begin position="791"/>
        <end position="816"/>
    </location>
</feature>
<feature type="compositionally biased region" description="Acidic residues" evidence="4">
    <location>
        <begin position="386"/>
        <end position="441"/>
    </location>
</feature>
<evidence type="ECO:0000256" key="3">
    <source>
        <dbReference type="ARBA" id="ARBA00023242"/>
    </source>
</evidence>
<comment type="caution">
    <text evidence="5">The sequence shown here is derived from an EMBL/GenBank/DDBJ whole genome shotgun (WGS) entry which is preliminary data.</text>
</comment>
<evidence type="ECO:0000256" key="2">
    <source>
        <dbReference type="ARBA" id="ARBA00022553"/>
    </source>
</evidence>
<feature type="compositionally biased region" description="Acidic residues" evidence="4">
    <location>
        <begin position="751"/>
        <end position="790"/>
    </location>
</feature>
<feature type="compositionally biased region" description="Acidic residues" evidence="4">
    <location>
        <begin position="1"/>
        <end position="13"/>
    </location>
</feature>
<dbReference type="PANTHER" id="PTHR14396">
    <property type="entry name" value="CLASPIN"/>
    <property type="match status" value="1"/>
</dbReference>
<dbReference type="GO" id="GO:0005634">
    <property type="term" value="C:nucleus"/>
    <property type="evidence" value="ECO:0007669"/>
    <property type="project" value="UniProtKB-SubCell"/>
</dbReference>
<name>A0ABD2PAV6_9CUCU</name>
<evidence type="ECO:0008006" key="7">
    <source>
        <dbReference type="Google" id="ProtNLM"/>
    </source>
</evidence>
<evidence type="ECO:0000313" key="6">
    <source>
        <dbReference type="Proteomes" id="UP001516400"/>
    </source>
</evidence>
<evidence type="ECO:0000256" key="4">
    <source>
        <dbReference type="SAM" id="MobiDB-lite"/>
    </source>
</evidence>
<accession>A0ABD2PAV6</accession>
<feature type="compositionally biased region" description="Basic and acidic residues" evidence="4">
    <location>
        <begin position="316"/>
        <end position="339"/>
    </location>
</feature>
<comment type="subcellular location">
    <subcellularLocation>
        <location evidence="1">Nucleus</location>
    </subcellularLocation>
</comment>
<keyword evidence="3" id="KW-0539">Nucleus</keyword>
<feature type="compositionally biased region" description="Polar residues" evidence="4">
    <location>
        <begin position="583"/>
        <end position="600"/>
    </location>
</feature>
<dbReference type="Proteomes" id="UP001516400">
    <property type="component" value="Unassembled WGS sequence"/>
</dbReference>
<keyword evidence="2" id="KW-0597">Phosphoprotein</keyword>